<dbReference type="EMBL" id="JBHSAV010000053">
    <property type="protein sequence ID" value="MFC3977197.1"/>
    <property type="molecule type" value="Genomic_DNA"/>
</dbReference>
<reference evidence="2" key="1">
    <citation type="journal article" date="2019" name="Int. J. Syst. Evol. Microbiol.">
        <title>The Global Catalogue of Microorganisms (GCM) 10K type strain sequencing project: providing services to taxonomists for standard genome sequencing and annotation.</title>
        <authorList>
            <consortium name="The Broad Institute Genomics Platform"/>
            <consortium name="The Broad Institute Genome Sequencing Center for Infectious Disease"/>
            <person name="Wu L."/>
            <person name="Ma J."/>
        </authorList>
    </citation>
    <scope>NUCLEOTIDE SEQUENCE [LARGE SCALE GENOMIC DNA]</scope>
    <source>
        <strain evidence="2">CECT 8551</strain>
    </source>
</reference>
<accession>A0ABV8EQ93</accession>
<dbReference type="Proteomes" id="UP001595766">
    <property type="component" value="Unassembled WGS sequence"/>
</dbReference>
<evidence type="ECO:0000313" key="1">
    <source>
        <dbReference type="EMBL" id="MFC3977197.1"/>
    </source>
</evidence>
<proteinExistence type="predicted"/>
<gene>
    <name evidence="1" type="ORF">ACFOUP_12490</name>
</gene>
<name>A0ABV8EQ93_9BACT</name>
<comment type="caution">
    <text evidence="1">The sequence shown here is derived from an EMBL/GenBank/DDBJ whole genome shotgun (WGS) entry which is preliminary data.</text>
</comment>
<keyword evidence="2" id="KW-1185">Reference proteome</keyword>
<evidence type="ECO:0000313" key="2">
    <source>
        <dbReference type="Proteomes" id="UP001595766"/>
    </source>
</evidence>
<organism evidence="1 2">
    <name type="scientific">Belliella kenyensis</name>
    <dbReference type="NCBI Taxonomy" id="1472724"/>
    <lineage>
        <taxon>Bacteria</taxon>
        <taxon>Pseudomonadati</taxon>
        <taxon>Bacteroidota</taxon>
        <taxon>Cytophagia</taxon>
        <taxon>Cytophagales</taxon>
        <taxon>Cyclobacteriaceae</taxon>
        <taxon>Belliella</taxon>
    </lineage>
</organism>
<protein>
    <submittedName>
        <fullName evidence="1">Uncharacterized protein</fullName>
    </submittedName>
</protein>
<sequence length="65" mass="7448">METRCKTRMELANEYGVDRKTFRRMLERVGVNLTSGLVTPTEQSLIFEKLGIPGKMKKGILKIPH</sequence>
<dbReference type="RefSeq" id="WP_241291809.1">
    <property type="nucleotide sequence ID" value="NZ_JAKZGR010000002.1"/>
</dbReference>